<accession>A0A4U8YGQ0</accession>
<feature type="binding site" evidence="9">
    <location>
        <begin position="12"/>
        <end position="19"/>
    </location>
    <ligand>
        <name>ATP</name>
        <dbReference type="ChEBI" id="CHEBI:30616"/>
    </ligand>
</feature>
<name>A0A4U8YGQ0_9BACT</name>
<protein>
    <recommendedName>
        <fullName evidence="3 9">Guanylate kinase</fullName>
        <ecNumber evidence="2 9">2.7.4.8</ecNumber>
    </recommendedName>
    <alternativeName>
        <fullName evidence="8 9">GMP kinase</fullName>
    </alternativeName>
</protein>
<comment type="function">
    <text evidence="9">Essential for recycling GMP and indirectly, cGMP.</text>
</comment>
<evidence type="ECO:0000259" key="10">
    <source>
        <dbReference type="PROSITE" id="PS50052"/>
    </source>
</evidence>
<dbReference type="InterPro" id="IPR027417">
    <property type="entry name" value="P-loop_NTPase"/>
</dbReference>
<sequence>MKRRGNIYIVSAPSGAGKSTLCRELLKAYPDITYSISHTTRAPRGGEENGKDYHFITREAFEERIEKGLMAEWAEVHGNYYGTSLETLEDTVAKGVDVLLDIDVQGARQMCESLPECVTIFIMPPSVDELRARLEKRGTDSRETIEKRMKNAVGEMDQRDFYSHVIVNDDLNEAVAAFVSVVKSCREGVAS</sequence>
<evidence type="ECO:0000256" key="8">
    <source>
        <dbReference type="ARBA" id="ARBA00030128"/>
    </source>
</evidence>
<dbReference type="InterPro" id="IPR017665">
    <property type="entry name" value="Guanylate_kinase"/>
</dbReference>
<comment type="catalytic activity">
    <reaction evidence="9">
        <text>GMP + ATP = GDP + ADP</text>
        <dbReference type="Rhea" id="RHEA:20780"/>
        <dbReference type="ChEBI" id="CHEBI:30616"/>
        <dbReference type="ChEBI" id="CHEBI:58115"/>
        <dbReference type="ChEBI" id="CHEBI:58189"/>
        <dbReference type="ChEBI" id="CHEBI:456216"/>
        <dbReference type="EC" id="2.7.4.8"/>
    </reaction>
</comment>
<dbReference type="Gene3D" id="3.30.63.10">
    <property type="entry name" value="Guanylate Kinase phosphate binding domain"/>
    <property type="match status" value="1"/>
</dbReference>
<dbReference type="GO" id="GO:0004385">
    <property type="term" value="F:GMP kinase activity"/>
    <property type="evidence" value="ECO:0007669"/>
    <property type="project" value="UniProtKB-UniRule"/>
</dbReference>
<evidence type="ECO:0000313" key="11">
    <source>
        <dbReference type="EMBL" id="VFQ42586.1"/>
    </source>
</evidence>
<reference evidence="11 12" key="1">
    <citation type="submission" date="2019-03" db="EMBL/GenBank/DDBJ databases">
        <authorList>
            <person name="Nijsse B."/>
        </authorList>
    </citation>
    <scope>NUCLEOTIDE SEQUENCE [LARGE SCALE GENOMIC DNA]</scope>
    <source>
        <strain evidence="11">Desulfoluna butyratoxydans MSL71</strain>
    </source>
</reference>
<dbReference type="NCBIfam" id="TIGR03263">
    <property type="entry name" value="guanyl_kin"/>
    <property type="match status" value="1"/>
</dbReference>
<keyword evidence="5 9" id="KW-0547">Nucleotide-binding</keyword>
<dbReference type="Pfam" id="PF00625">
    <property type="entry name" value="Guanylate_kin"/>
    <property type="match status" value="1"/>
</dbReference>
<comment type="similarity">
    <text evidence="1 9">Belongs to the guanylate kinase family.</text>
</comment>
<evidence type="ECO:0000256" key="1">
    <source>
        <dbReference type="ARBA" id="ARBA00005790"/>
    </source>
</evidence>
<dbReference type="Proteomes" id="UP000507962">
    <property type="component" value="Unassembled WGS sequence"/>
</dbReference>
<evidence type="ECO:0000256" key="3">
    <source>
        <dbReference type="ARBA" id="ARBA00016296"/>
    </source>
</evidence>
<proteinExistence type="inferred from homology"/>
<gene>
    <name evidence="9" type="primary">gmk</name>
    <name evidence="11" type="ORF">MSL71_2070</name>
</gene>
<dbReference type="PANTHER" id="PTHR23117:SF13">
    <property type="entry name" value="GUANYLATE KINASE"/>
    <property type="match status" value="1"/>
</dbReference>
<dbReference type="Gene3D" id="3.40.50.300">
    <property type="entry name" value="P-loop containing nucleotide triphosphate hydrolases"/>
    <property type="match status" value="1"/>
</dbReference>
<dbReference type="InterPro" id="IPR020590">
    <property type="entry name" value="Guanylate_kinase_CS"/>
</dbReference>
<keyword evidence="12" id="KW-1185">Reference proteome</keyword>
<dbReference type="EC" id="2.7.4.8" evidence="2 9"/>
<dbReference type="SMART" id="SM00072">
    <property type="entry name" value="GuKc"/>
    <property type="match status" value="1"/>
</dbReference>
<evidence type="ECO:0000256" key="9">
    <source>
        <dbReference type="HAMAP-Rule" id="MF_00328"/>
    </source>
</evidence>
<evidence type="ECO:0000256" key="4">
    <source>
        <dbReference type="ARBA" id="ARBA00022679"/>
    </source>
</evidence>
<dbReference type="HAMAP" id="MF_00328">
    <property type="entry name" value="Guanylate_kinase"/>
    <property type="match status" value="1"/>
</dbReference>
<keyword evidence="9" id="KW-0963">Cytoplasm</keyword>
<dbReference type="AlphaFoldDB" id="A0A4U8YGQ0"/>
<dbReference type="PROSITE" id="PS50052">
    <property type="entry name" value="GUANYLATE_KINASE_2"/>
    <property type="match status" value="1"/>
</dbReference>
<dbReference type="PANTHER" id="PTHR23117">
    <property type="entry name" value="GUANYLATE KINASE-RELATED"/>
    <property type="match status" value="1"/>
</dbReference>
<evidence type="ECO:0000256" key="6">
    <source>
        <dbReference type="ARBA" id="ARBA00022777"/>
    </source>
</evidence>
<keyword evidence="6 9" id="KW-0418">Kinase</keyword>
<comment type="subcellular location">
    <subcellularLocation>
        <location evidence="9">Cytoplasm</location>
    </subcellularLocation>
</comment>
<evidence type="ECO:0000256" key="5">
    <source>
        <dbReference type="ARBA" id="ARBA00022741"/>
    </source>
</evidence>
<evidence type="ECO:0000313" key="12">
    <source>
        <dbReference type="Proteomes" id="UP000507962"/>
    </source>
</evidence>
<dbReference type="EMBL" id="CAADHO010000001">
    <property type="protein sequence ID" value="VFQ42586.1"/>
    <property type="molecule type" value="Genomic_DNA"/>
</dbReference>
<organism evidence="11 12">
    <name type="scientific">Desulfoluna butyratoxydans</name>
    <dbReference type="NCBI Taxonomy" id="231438"/>
    <lineage>
        <taxon>Bacteria</taxon>
        <taxon>Pseudomonadati</taxon>
        <taxon>Thermodesulfobacteriota</taxon>
        <taxon>Desulfobacteria</taxon>
        <taxon>Desulfobacterales</taxon>
        <taxon>Desulfolunaceae</taxon>
        <taxon>Desulfoluna</taxon>
    </lineage>
</organism>
<dbReference type="InterPro" id="IPR008145">
    <property type="entry name" value="GK/Ca_channel_bsu"/>
</dbReference>
<dbReference type="GO" id="GO:0005829">
    <property type="term" value="C:cytosol"/>
    <property type="evidence" value="ECO:0007669"/>
    <property type="project" value="TreeGrafter"/>
</dbReference>
<keyword evidence="4 9" id="KW-0808">Transferase</keyword>
<dbReference type="GO" id="GO:0005524">
    <property type="term" value="F:ATP binding"/>
    <property type="evidence" value="ECO:0007669"/>
    <property type="project" value="UniProtKB-UniRule"/>
</dbReference>
<dbReference type="PROSITE" id="PS00856">
    <property type="entry name" value="GUANYLATE_KINASE_1"/>
    <property type="match status" value="1"/>
</dbReference>
<evidence type="ECO:0000256" key="7">
    <source>
        <dbReference type="ARBA" id="ARBA00022840"/>
    </source>
</evidence>
<dbReference type="InterPro" id="IPR008144">
    <property type="entry name" value="Guanylate_kin-like_dom"/>
</dbReference>
<feature type="domain" description="Guanylate kinase-like" evidence="10">
    <location>
        <begin position="5"/>
        <end position="183"/>
    </location>
</feature>
<dbReference type="CDD" id="cd00071">
    <property type="entry name" value="GMPK"/>
    <property type="match status" value="1"/>
</dbReference>
<dbReference type="FunFam" id="3.30.63.10:FF:000002">
    <property type="entry name" value="Guanylate kinase 1"/>
    <property type="match status" value="1"/>
</dbReference>
<evidence type="ECO:0000256" key="2">
    <source>
        <dbReference type="ARBA" id="ARBA00012961"/>
    </source>
</evidence>
<keyword evidence="7 9" id="KW-0067">ATP-binding</keyword>
<dbReference type="SUPFAM" id="SSF52540">
    <property type="entry name" value="P-loop containing nucleoside triphosphate hydrolases"/>
    <property type="match status" value="1"/>
</dbReference>
<dbReference type="RefSeq" id="WP_180136824.1">
    <property type="nucleotide sequence ID" value="NZ_CAADHO010000001.1"/>
</dbReference>